<dbReference type="Pfam" id="PF00072">
    <property type="entry name" value="Response_reg"/>
    <property type="match status" value="1"/>
</dbReference>
<dbReference type="SMART" id="SM00448">
    <property type="entry name" value="REC"/>
    <property type="match status" value="1"/>
</dbReference>
<dbReference type="PANTHER" id="PTHR43228">
    <property type="entry name" value="TWO-COMPONENT RESPONSE REGULATOR"/>
    <property type="match status" value="1"/>
</dbReference>
<evidence type="ECO:0000313" key="4">
    <source>
        <dbReference type="Proteomes" id="UP000462014"/>
    </source>
</evidence>
<feature type="domain" description="Response regulatory" evidence="2">
    <location>
        <begin position="5"/>
        <end position="119"/>
    </location>
</feature>
<keyword evidence="4" id="KW-1185">Reference proteome</keyword>
<evidence type="ECO:0000259" key="2">
    <source>
        <dbReference type="PROSITE" id="PS50110"/>
    </source>
</evidence>
<dbReference type="InterPro" id="IPR017850">
    <property type="entry name" value="Alkaline_phosphatase_core_sf"/>
</dbReference>
<dbReference type="InterPro" id="IPR052048">
    <property type="entry name" value="ST_Response_Regulator"/>
</dbReference>
<evidence type="ECO:0000256" key="1">
    <source>
        <dbReference type="PROSITE-ProRule" id="PRU00169"/>
    </source>
</evidence>
<proteinExistence type="predicted"/>
<dbReference type="EMBL" id="WPIK01000001">
    <property type="protein sequence ID" value="MVN20168.1"/>
    <property type="molecule type" value="Genomic_DNA"/>
</dbReference>
<protein>
    <submittedName>
        <fullName evidence="3">PglZ domain-containing protein</fullName>
    </submittedName>
</protein>
<sequence>MQDTTILWADDEIDFLKPHILFLNEKGYTIKTATNGADAVDIFKNNNIDLVFLDENMPGMTGLETLTEIKNINADVPIVMITKSEEEHLMEDAIGSKIDDYLIKPVNPKQILLTIKKLTENKRLVTAKTTMAYQQDFRTLGMSLNDNLSYQEWVDVYKKLIYWELELEKLEDAGMHDILTLQKAEANTQFSKFIEKNYLKWIKEQDSAPMLSHQLFKKKVFPQLNPTSPTFFILIDNLRYDQYRIIHPIISEYFRLEEEDTYFSILPTATQYARNAIFAGLMPLDMEKRFPEMWQNDEDEGGKNLFEEQFLADQLKRTLRRDCKFSYHKILNIDEGRALNDSISNLMQNELNVVVYNFVDMLSHARTDMQMIRELASGDAAYRSLTLSWFEHSPLFDLLKFLAQKQVKVVITTDHGTIRVKNPSKIIGDRNTNTNLRYKQGKNLNYNAKEVFHIRNPHDAMLPKLHVSSSFVFAKEDKYFVYPNNFNHFVNFYNETFQHGGISMEEMIVPIATYGPR</sequence>
<dbReference type="Gene3D" id="3.40.50.2300">
    <property type="match status" value="1"/>
</dbReference>
<dbReference type="Proteomes" id="UP000462014">
    <property type="component" value="Unassembled WGS sequence"/>
</dbReference>
<evidence type="ECO:0000313" key="3">
    <source>
        <dbReference type="EMBL" id="MVN20168.1"/>
    </source>
</evidence>
<dbReference type="SUPFAM" id="SSF53649">
    <property type="entry name" value="Alkaline phosphatase-like"/>
    <property type="match status" value="1"/>
</dbReference>
<dbReference type="GO" id="GO:0000160">
    <property type="term" value="P:phosphorelay signal transduction system"/>
    <property type="evidence" value="ECO:0007669"/>
    <property type="project" value="InterPro"/>
</dbReference>
<dbReference type="PANTHER" id="PTHR43228:SF1">
    <property type="entry name" value="TWO-COMPONENT RESPONSE REGULATOR ARR22"/>
    <property type="match status" value="1"/>
</dbReference>
<name>A0A7K1SS80_9SPHI</name>
<organism evidence="3 4">
    <name type="scientific">Mucilaginibacter arboris</name>
    <dbReference type="NCBI Taxonomy" id="2682090"/>
    <lineage>
        <taxon>Bacteria</taxon>
        <taxon>Pseudomonadati</taxon>
        <taxon>Bacteroidota</taxon>
        <taxon>Sphingobacteriia</taxon>
        <taxon>Sphingobacteriales</taxon>
        <taxon>Sphingobacteriaceae</taxon>
        <taxon>Mucilaginibacter</taxon>
    </lineage>
</organism>
<dbReference type="InterPro" id="IPR001789">
    <property type="entry name" value="Sig_transdc_resp-reg_receiver"/>
</dbReference>
<dbReference type="InterPro" id="IPR011006">
    <property type="entry name" value="CheY-like_superfamily"/>
</dbReference>
<dbReference type="Pfam" id="PF08665">
    <property type="entry name" value="PglZ"/>
    <property type="match status" value="1"/>
</dbReference>
<dbReference type="CDD" id="cd00156">
    <property type="entry name" value="REC"/>
    <property type="match status" value="1"/>
</dbReference>
<gene>
    <name evidence="3" type="ORF">GO621_01290</name>
</gene>
<dbReference type="AlphaFoldDB" id="A0A7K1SS80"/>
<keyword evidence="1" id="KW-0597">Phosphoprotein</keyword>
<dbReference type="SUPFAM" id="SSF52172">
    <property type="entry name" value="CheY-like"/>
    <property type="match status" value="1"/>
</dbReference>
<feature type="modified residue" description="4-aspartylphosphate" evidence="1">
    <location>
        <position position="54"/>
    </location>
</feature>
<dbReference type="RefSeq" id="WP_157563285.1">
    <property type="nucleotide sequence ID" value="NZ_WPIK01000001.1"/>
</dbReference>
<accession>A0A7K1SS80</accession>
<comment type="caution">
    <text evidence="3">The sequence shown here is derived from an EMBL/GenBank/DDBJ whole genome shotgun (WGS) entry which is preliminary data.</text>
</comment>
<dbReference type="PROSITE" id="PS50110">
    <property type="entry name" value="RESPONSE_REGULATORY"/>
    <property type="match status" value="1"/>
</dbReference>
<reference evidence="3 4" key="1">
    <citation type="submission" date="2019-12" db="EMBL/GenBank/DDBJ databases">
        <title>Mucilaginibacter sp. HMF7410 genome sequencing and assembly.</title>
        <authorList>
            <person name="Kang H."/>
            <person name="Cha I."/>
            <person name="Kim H."/>
            <person name="Joh K."/>
        </authorList>
    </citation>
    <scope>NUCLEOTIDE SEQUENCE [LARGE SCALE GENOMIC DNA]</scope>
    <source>
        <strain evidence="3 4">HMF7410</strain>
    </source>
</reference>